<name>A0A4R6Z481_9GAMM</name>
<dbReference type="InterPro" id="IPR003836">
    <property type="entry name" value="Glucokinase"/>
</dbReference>
<evidence type="ECO:0000256" key="1">
    <source>
        <dbReference type="ARBA" id="ARBA00022679"/>
    </source>
</evidence>
<dbReference type="InterPro" id="IPR050201">
    <property type="entry name" value="Bacterial_glucokinase"/>
</dbReference>
<comment type="similarity">
    <text evidence="5">Belongs to the bacterial glucokinase family.</text>
</comment>
<reference evidence="6 7" key="1">
    <citation type="submission" date="2019-03" db="EMBL/GenBank/DDBJ databases">
        <title>Genomic Encyclopedia of Type Strains, Phase IV (KMG-IV): sequencing the most valuable type-strain genomes for metagenomic binning, comparative biology and taxonomic classification.</title>
        <authorList>
            <person name="Goeker M."/>
        </authorList>
    </citation>
    <scope>NUCLEOTIDE SEQUENCE [LARGE SCALE GENOMIC DNA]</scope>
    <source>
        <strain evidence="6 7">DSM 21667</strain>
    </source>
</reference>
<dbReference type="Gene3D" id="3.30.420.40">
    <property type="match status" value="1"/>
</dbReference>
<dbReference type="InterPro" id="IPR043129">
    <property type="entry name" value="ATPase_NBD"/>
</dbReference>
<evidence type="ECO:0000256" key="2">
    <source>
        <dbReference type="ARBA" id="ARBA00022741"/>
    </source>
</evidence>
<evidence type="ECO:0000313" key="6">
    <source>
        <dbReference type="EMBL" id="TDR46485.1"/>
    </source>
</evidence>
<dbReference type="RefSeq" id="WP_243745971.1">
    <property type="nucleotide sequence ID" value="NZ_SNZH01000003.1"/>
</dbReference>
<keyword evidence="3 6" id="KW-0418">Kinase</keyword>
<comment type="caution">
    <text evidence="6">The sequence shown here is derived from an EMBL/GenBank/DDBJ whole genome shotgun (WGS) entry which is preliminary data.</text>
</comment>
<keyword evidence="1" id="KW-0808">Transferase</keyword>
<dbReference type="SUPFAM" id="SSF53067">
    <property type="entry name" value="Actin-like ATPase domain"/>
    <property type="match status" value="1"/>
</dbReference>
<accession>A0A4R6Z481</accession>
<evidence type="ECO:0000256" key="5">
    <source>
        <dbReference type="RuleBase" id="RU004046"/>
    </source>
</evidence>
<protein>
    <submittedName>
        <fullName evidence="6">Glucokinase</fullName>
    </submittedName>
</protein>
<dbReference type="EMBL" id="SNZH01000003">
    <property type="protein sequence ID" value="TDR46485.1"/>
    <property type="molecule type" value="Genomic_DNA"/>
</dbReference>
<keyword evidence="2" id="KW-0547">Nucleotide-binding</keyword>
<dbReference type="NCBIfam" id="NF009073">
    <property type="entry name" value="PRK12408.1"/>
    <property type="match status" value="1"/>
</dbReference>
<dbReference type="Pfam" id="PF02685">
    <property type="entry name" value="Glucokinase"/>
    <property type="match status" value="1"/>
</dbReference>
<evidence type="ECO:0000256" key="4">
    <source>
        <dbReference type="ARBA" id="ARBA00022840"/>
    </source>
</evidence>
<keyword evidence="7" id="KW-1185">Reference proteome</keyword>
<keyword evidence="4" id="KW-0067">ATP-binding</keyword>
<dbReference type="AlphaFoldDB" id="A0A4R6Z481"/>
<dbReference type="GO" id="GO:0005524">
    <property type="term" value="F:ATP binding"/>
    <property type="evidence" value="ECO:0007669"/>
    <property type="project" value="UniProtKB-KW"/>
</dbReference>
<dbReference type="GO" id="GO:0004340">
    <property type="term" value="F:glucokinase activity"/>
    <property type="evidence" value="ECO:0007669"/>
    <property type="project" value="InterPro"/>
</dbReference>
<dbReference type="CDD" id="cd24008">
    <property type="entry name" value="ASKHA_NBD_GLK"/>
    <property type="match status" value="1"/>
</dbReference>
<dbReference type="Proteomes" id="UP000295293">
    <property type="component" value="Unassembled WGS sequence"/>
</dbReference>
<dbReference type="GO" id="GO:0005536">
    <property type="term" value="F:D-glucose binding"/>
    <property type="evidence" value="ECO:0007669"/>
    <property type="project" value="InterPro"/>
</dbReference>
<dbReference type="PANTHER" id="PTHR47690:SF1">
    <property type="entry name" value="GLUCOKINASE"/>
    <property type="match status" value="1"/>
</dbReference>
<organism evidence="6 7">
    <name type="scientific">Tahibacter aquaticus</name>
    <dbReference type="NCBI Taxonomy" id="520092"/>
    <lineage>
        <taxon>Bacteria</taxon>
        <taxon>Pseudomonadati</taxon>
        <taxon>Pseudomonadota</taxon>
        <taxon>Gammaproteobacteria</taxon>
        <taxon>Lysobacterales</taxon>
        <taxon>Rhodanobacteraceae</taxon>
        <taxon>Tahibacter</taxon>
    </lineage>
</organism>
<dbReference type="PANTHER" id="PTHR47690">
    <property type="entry name" value="GLUCOKINASE"/>
    <property type="match status" value="1"/>
</dbReference>
<evidence type="ECO:0000313" key="7">
    <source>
        <dbReference type="Proteomes" id="UP000295293"/>
    </source>
</evidence>
<proteinExistence type="inferred from homology"/>
<evidence type="ECO:0000256" key="3">
    <source>
        <dbReference type="ARBA" id="ARBA00022777"/>
    </source>
</evidence>
<dbReference type="Gene3D" id="3.40.367.20">
    <property type="match status" value="1"/>
</dbReference>
<dbReference type="GO" id="GO:0006096">
    <property type="term" value="P:glycolytic process"/>
    <property type="evidence" value="ECO:0007669"/>
    <property type="project" value="InterPro"/>
</dbReference>
<sequence length="343" mass="35712">MAAAASQRFAEVTNAPAAPFVAADVGGTHARVGLVRQSSPGSSAVTVERYDKFVCADFPNLGVLLRQFLQSMGDVHVQRVAIACAGVAVGDSLVNANLPWSVSLAEIRHEIGVNEVYLVNDFEAVACATHYLRASECVLLPGDAEHAAQGPTLIVGPGTGLGAAVRIPGNRHPLVLATEAGQASLAPGNELEIEILRILMRHSAHVSNETALSGPGLVQIYTALCSLRGVPAVLRAPASITEAALGAHDALAIETLNLFCAWLGSVVGDLALSCGARGGVHLAGGILPHIRQFLLHSNFSARFLAKGVMRPVLERIPVSLIDHGQLGVVGAACWLLDSRHGET</sequence>
<gene>
    <name evidence="6" type="ORF">DFR29_10316</name>
</gene>
<dbReference type="GO" id="GO:0005829">
    <property type="term" value="C:cytosol"/>
    <property type="evidence" value="ECO:0007669"/>
    <property type="project" value="TreeGrafter"/>
</dbReference>